<keyword evidence="7" id="KW-1185">Reference proteome</keyword>
<dbReference type="Proteomes" id="UP000257109">
    <property type="component" value="Unassembled WGS sequence"/>
</dbReference>
<dbReference type="SMART" id="SM00358">
    <property type="entry name" value="DSRM"/>
    <property type="match status" value="2"/>
</dbReference>
<evidence type="ECO:0000313" key="7">
    <source>
        <dbReference type="Proteomes" id="UP000257109"/>
    </source>
</evidence>
<dbReference type="PANTHER" id="PTHR46031:SF37">
    <property type="entry name" value="DRBM DOMAIN-CONTAINING PROTEIN"/>
    <property type="match status" value="1"/>
</dbReference>
<dbReference type="AlphaFoldDB" id="A0A371GW56"/>
<reference evidence="6" key="1">
    <citation type="submission" date="2018-05" db="EMBL/GenBank/DDBJ databases">
        <title>Draft genome of Mucuna pruriens seed.</title>
        <authorList>
            <person name="Nnadi N.E."/>
            <person name="Vos R."/>
            <person name="Hasami M.H."/>
            <person name="Devisetty U.K."/>
            <person name="Aguiy J.C."/>
        </authorList>
    </citation>
    <scope>NUCLEOTIDE SEQUENCE [LARGE SCALE GENOMIC DNA]</scope>
    <source>
        <strain evidence="6">JCA_2017</strain>
    </source>
</reference>
<proteinExistence type="predicted"/>
<organism evidence="6 7">
    <name type="scientific">Mucuna pruriens</name>
    <name type="common">Velvet bean</name>
    <name type="synonym">Dolichos pruriens</name>
    <dbReference type="NCBI Taxonomy" id="157652"/>
    <lineage>
        <taxon>Eukaryota</taxon>
        <taxon>Viridiplantae</taxon>
        <taxon>Streptophyta</taxon>
        <taxon>Embryophyta</taxon>
        <taxon>Tracheophyta</taxon>
        <taxon>Spermatophyta</taxon>
        <taxon>Magnoliopsida</taxon>
        <taxon>eudicotyledons</taxon>
        <taxon>Gunneridae</taxon>
        <taxon>Pentapetalae</taxon>
        <taxon>rosids</taxon>
        <taxon>fabids</taxon>
        <taxon>Fabales</taxon>
        <taxon>Fabaceae</taxon>
        <taxon>Papilionoideae</taxon>
        <taxon>50 kb inversion clade</taxon>
        <taxon>NPAAA clade</taxon>
        <taxon>indigoferoid/millettioid clade</taxon>
        <taxon>Phaseoleae</taxon>
        <taxon>Mucuna</taxon>
    </lineage>
</organism>
<evidence type="ECO:0000313" key="6">
    <source>
        <dbReference type="EMBL" id="RDX94787.1"/>
    </source>
</evidence>
<dbReference type="GO" id="GO:0003723">
    <property type="term" value="F:RNA binding"/>
    <property type="evidence" value="ECO:0007669"/>
    <property type="project" value="UniProtKB-UniRule"/>
</dbReference>
<evidence type="ECO:0000259" key="5">
    <source>
        <dbReference type="PROSITE" id="PS50137"/>
    </source>
</evidence>
<dbReference type="EMBL" id="QJKJ01004284">
    <property type="protein sequence ID" value="RDX94787.1"/>
    <property type="molecule type" value="Genomic_DNA"/>
</dbReference>
<feature type="region of interest" description="Disordered" evidence="4">
    <location>
        <begin position="213"/>
        <end position="257"/>
    </location>
</feature>
<dbReference type="Gene3D" id="3.30.160.20">
    <property type="match status" value="2"/>
</dbReference>
<protein>
    <submittedName>
        <fullName evidence="6">Double-stranded RNA-binding protein 4</fullName>
    </submittedName>
</protein>
<evidence type="ECO:0000256" key="3">
    <source>
        <dbReference type="PROSITE-ProRule" id="PRU00266"/>
    </source>
</evidence>
<gene>
    <name evidence="6" type="primary">DRB4</name>
    <name evidence="6" type="ORF">CR513_22803</name>
</gene>
<evidence type="ECO:0000256" key="2">
    <source>
        <dbReference type="ARBA" id="ARBA00022884"/>
    </source>
</evidence>
<dbReference type="Pfam" id="PF00035">
    <property type="entry name" value="dsrm"/>
    <property type="match status" value="2"/>
</dbReference>
<sequence>MYQTINEGQQHAPSFRSTVWVDGMSYTSQFTFLQQKPAEQDAARLALKYLSKRTRDKAPSLVCEISMFCKSILNEYATKLNLEGPTYNTVQQKGLLPVFKSSLVFNGTSYTGDAAKSKKDAEQLAARAAILSILGNSDSGAMLFGVIKSKSKLYDAIKGKDLQDVHPSAVTHKAITGHTYAQLGPKDTKFAGSVDNNTDETKVEFPESSTMVSTCEEFQIPKEESSPEPTKVSNVSLEQCSVHPIDGGSSLKRQRKN</sequence>
<dbReference type="STRING" id="157652.A0A371GW56"/>
<feature type="domain" description="DRBM" evidence="5">
    <location>
        <begin position="1"/>
        <end position="52"/>
    </location>
</feature>
<dbReference type="SUPFAM" id="SSF54768">
    <property type="entry name" value="dsRNA-binding domain-like"/>
    <property type="match status" value="2"/>
</dbReference>
<comment type="caution">
    <text evidence="6">The sequence shown here is derived from an EMBL/GenBank/DDBJ whole genome shotgun (WGS) entry which is preliminary data.</text>
</comment>
<feature type="non-terminal residue" evidence="6">
    <location>
        <position position="1"/>
    </location>
</feature>
<feature type="domain" description="DRBM" evidence="5">
    <location>
        <begin position="68"/>
        <end position="135"/>
    </location>
</feature>
<keyword evidence="2 3" id="KW-0694">RNA-binding</keyword>
<dbReference type="PROSITE" id="PS50137">
    <property type="entry name" value="DS_RBD"/>
    <property type="match status" value="2"/>
</dbReference>
<accession>A0A371GW56</accession>
<keyword evidence="1" id="KW-0677">Repeat</keyword>
<evidence type="ECO:0000256" key="4">
    <source>
        <dbReference type="SAM" id="MobiDB-lite"/>
    </source>
</evidence>
<name>A0A371GW56_MUCPR</name>
<dbReference type="OrthoDB" id="5988181at2759"/>
<dbReference type="PANTHER" id="PTHR46031">
    <property type="match status" value="1"/>
</dbReference>
<dbReference type="InterPro" id="IPR014720">
    <property type="entry name" value="dsRBD_dom"/>
</dbReference>
<dbReference type="FunFam" id="3.30.160.20:FF:000071">
    <property type="entry name" value="Double-stranded RNA-binding protein 4"/>
    <property type="match status" value="1"/>
</dbReference>
<evidence type="ECO:0000256" key="1">
    <source>
        <dbReference type="ARBA" id="ARBA00022737"/>
    </source>
</evidence>
<feature type="compositionally biased region" description="Polar residues" evidence="4">
    <location>
        <begin position="227"/>
        <end position="239"/>
    </location>
</feature>